<feature type="compositionally biased region" description="Polar residues" evidence="1">
    <location>
        <begin position="240"/>
        <end position="249"/>
    </location>
</feature>
<feature type="region of interest" description="Disordered" evidence="1">
    <location>
        <begin position="710"/>
        <end position="735"/>
    </location>
</feature>
<dbReference type="Proteomes" id="UP000504638">
    <property type="component" value="Unplaced"/>
</dbReference>
<dbReference type="CDD" id="cd18316">
    <property type="entry name" value="BTB_POZ_KCTD-like"/>
    <property type="match status" value="1"/>
</dbReference>
<dbReference type="InterPro" id="IPR011333">
    <property type="entry name" value="SKP1/BTB/POZ_sf"/>
</dbReference>
<feature type="compositionally biased region" description="Polar residues" evidence="1">
    <location>
        <begin position="144"/>
        <end position="155"/>
    </location>
</feature>
<accession>A0A6G1G071</accession>
<dbReference type="AlphaFoldDB" id="A0A6G1G071"/>
<organism evidence="2">
    <name type="scientific">Eremomyces bilateralis CBS 781.70</name>
    <dbReference type="NCBI Taxonomy" id="1392243"/>
    <lineage>
        <taxon>Eukaryota</taxon>
        <taxon>Fungi</taxon>
        <taxon>Dikarya</taxon>
        <taxon>Ascomycota</taxon>
        <taxon>Pezizomycotina</taxon>
        <taxon>Dothideomycetes</taxon>
        <taxon>Dothideomycetes incertae sedis</taxon>
        <taxon>Eremomycetales</taxon>
        <taxon>Eremomycetaceae</taxon>
        <taxon>Eremomyces</taxon>
    </lineage>
</organism>
<feature type="compositionally biased region" description="Polar residues" evidence="1">
    <location>
        <begin position="262"/>
        <end position="271"/>
    </location>
</feature>
<evidence type="ECO:0000313" key="3">
    <source>
        <dbReference type="Proteomes" id="UP000504638"/>
    </source>
</evidence>
<protein>
    <recommendedName>
        <fullName evidence="5">BTB/POZ domain-containing protein</fullName>
    </recommendedName>
</protein>
<feature type="region of interest" description="Disordered" evidence="1">
    <location>
        <begin position="142"/>
        <end position="331"/>
    </location>
</feature>
<dbReference type="SUPFAM" id="SSF54695">
    <property type="entry name" value="POZ domain"/>
    <property type="match status" value="1"/>
</dbReference>
<proteinExistence type="predicted"/>
<dbReference type="PANTHER" id="PTHR31758">
    <property type="entry name" value="BTB/POZ DOMAIN-CONTAINING PROTEIN YLR108C"/>
    <property type="match status" value="1"/>
</dbReference>
<dbReference type="RefSeq" id="XP_033533136.1">
    <property type="nucleotide sequence ID" value="XM_033678157.1"/>
</dbReference>
<name>A0A6G1G071_9PEZI</name>
<dbReference type="OrthoDB" id="2414723at2759"/>
<feature type="compositionally biased region" description="Pro residues" evidence="1">
    <location>
        <begin position="212"/>
        <end position="227"/>
    </location>
</feature>
<feature type="compositionally biased region" description="Polar residues" evidence="1">
    <location>
        <begin position="17"/>
        <end position="26"/>
    </location>
</feature>
<evidence type="ECO:0000256" key="1">
    <source>
        <dbReference type="SAM" id="MobiDB-lite"/>
    </source>
</evidence>
<evidence type="ECO:0000313" key="4">
    <source>
        <dbReference type="RefSeq" id="XP_033533136.1"/>
    </source>
</evidence>
<keyword evidence="3" id="KW-1185">Reference proteome</keyword>
<dbReference type="PANTHER" id="PTHR31758:SF2">
    <property type="entry name" value="BTB_POZ DOMAIN-CONTAINING PROTEIN YLR108C"/>
    <property type="match status" value="1"/>
</dbReference>
<dbReference type="Gene3D" id="3.30.710.10">
    <property type="entry name" value="Potassium Channel Kv1.1, Chain A"/>
    <property type="match status" value="1"/>
</dbReference>
<feature type="compositionally biased region" description="Pro residues" evidence="1">
    <location>
        <begin position="196"/>
        <end position="205"/>
    </location>
</feature>
<gene>
    <name evidence="2 4" type="ORF">P152DRAFT_450212</name>
</gene>
<reference evidence="4" key="3">
    <citation type="submission" date="2025-04" db="UniProtKB">
        <authorList>
            <consortium name="RefSeq"/>
        </authorList>
    </citation>
    <scope>IDENTIFICATION</scope>
    <source>
        <strain evidence="4">CBS 781.70</strain>
    </source>
</reference>
<evidence type="ECO:0008006" key="5">
    <source>
        <dbReference type="Google" id="ProtNLM"/>
    </source>
</evidence>
<reference evidence="4" key="2">
    <citation type="submission" date="2020-04" db="EMBL/GenBank/DDBJ databases">
        <authorList>
            <consortium name="NCBI Genome Project"/>
        </authorList>
    </citation>
    <scope>NUCLEOTIDE SEQUENCE</scope>
    <source>
        <strain evidence="4">CBS 781.70</strain>
    </source>
</reference>
<feature type="compositionally biased region" description="Polar residues" evidence="1">
    <location>
        <begin position="40"/>
        <end position="56"/>
    </location>
</feature>
<evidence type="ECO:0000313" key="2">
    <source>
        <dbReference type="EMBL" id="KAF1811505.1"/>
    </source>
</evidence>
<dbReference type="GeneID" id="54418727"/>
<feature type="region of interest" description="Disordered" evidence="1">
    <location>
        <begin position="1"/>
        <end position="79"/>
    </location>
</feature>
<sequence>MTDRPRPFSSAKPFQTPAESNSSQRRSTPRAGDETHAILPSQSINTTCDDPTRSNIPNPPFLSSPGITNLGGPGHQRQPAQYHHHLAVQSQYGVGVGLGINTYGQTPSPGPLMWDWDNSTAGFGDFAHFYEPQGELVVEELHNQRSSQPDFTLSQYLGPGAAPFQSIPPQVGESSRRSTPPKNAAANASEPTSRSHPPPTSPAPEPSLHAQPPAPPQATSPRPPPRPAIQTGMKRKAVSEPSSANSQTAPAAAKPLFPPSKRSATSRTASGATERRSSAGQYGVEVDWSPVNTGAGASGEGEARQEEAVAAARKTSTERGTANANGDHSVEKSVPNVRVRQIPDVPSISSVLPAGKVFPIQIGSKLFRLSGASISSDSPSYFSHFFGQQLLSADGRSGNIHTLYIDRDPNTFRDISMHLQGYHIKPRDGLHYVRLYADAQFYSLPRLTQQLFKSEIFVRVGDRDFQIPRELFSGPGNTPNFFSLGFAHFLGTPSDTFPGLDRQTLLRPPSILPPAVPNRSAEIFADLLRLLKGYPVNVRDDAHREDLLRDARYFNLKGVEQRLLPCEIGYNLARSESEITIRLEDVRQSGVSFTPARLADLGWGVESRINPATVPDTPPSASGAPAPGAGIPPHRGHICYARPYTDEASSALIVEIGSPEATRLDLTSMRATFYGLTKSRISSLFQVIAAKMNLPLMHLPLGIMMMKGRAEREREGAPTPKPVAEGLSALPVSPANSGVSGDRVRVRFDTDSAVTLDGGLIEWEAVGDMTSQPPNLLPRIRRWSVNRHDRVLDVTKQWIVKRALWRVLVEPAEDEPDNGKVEVVMVCVKMVAFTDQWARNSKRRFLSS</sequence>
<dbReference type="EMBL" id="ML975161">
    <property type="protein sequence ID" value="KAF1811505.1"/>
    <property type="molecule type" value="Genomic_DNA"/>
</dbReference>
<reference evidence="2 4" key="1">
    <citation type="submission" date="2020-01" db="EMBL/GenBank/DDBJ databases">
        <authorList>
            <consortium name="DOE Joint Genome Institute"/>
            <person name="Haridas S."/>
            <person name="Albert R."/>
            <person name="Binder M."/>
            <person name="Bloem J."/>
            <person name="Labutti K."/>
            <person name="Salamov A."/>
            <person name="Andreopoulos B."/>
            <person name="Baker S.E."/>
            <person name="Barry K."/>
            <person name="Bills G."/>
            <person name="Bluhm B.H."/>
            <person name="Cannon C."/>
            <person name="Castanera R."/>
            <person name="Culley D.E."/>
            <person name="Daum C."/>
            <person name="Ezra D."/>
            <person name="Gonzalez J.B."/>
            <person name="Henrissat B."/>
            <person name="Kuo A."/>
            <person name="Liang C."/>
            <person name="Lipzen A."/>
            <person name="Lutzoni F."/>
            <person name="Magnuson J."/>
            <person name="Mondo S."/>
            <person name="Nolan M."/>
            <person name="Ohm R."/>
            <person name="Pangilinan J."/>
            <person name="Park H.-J."/>
            <person name="Ramirez L."/>
            <person name="Alfaro M."/>
            <person name="Sun H."/>
            <person name="Tritt A."/>
            <person name="Yoshinaga Y."/>
            <person name="Zwiers L.-H."/>
            <person name="Turgeon B.G."/>
            <person name="Goodwin S.B."/>
            <person name="Spatafora J.W."/>
            <person name="Crous P.W."/>
            <person name="Grigoriev I.V."/>
        </authorList>
    </citation>
    <scope>NUCLEOTIDE SEQUENCE</scope>
    <source>
        <strain evidence="2 4">CBS 781.70</strain>
    </source>
</reference>